<name>A0A494YR41_9BACL</name>
<keyword evidence="2" id="KW-1185">Reference proteome</keyword>
<gene>
    <name evidence="1" type="ORF">D8M03_17540</name>
</gene>
<reference evidence="1 2" key="1">
    <citation type="journal article" date="2016" name="Antonie Van Leeuwenhoek">
        <title>Lysinibacillus endophyticus sp. nov., an indole-3-acetic acid producing endophytic bacterium isolated from corn root (Zea mays cv. Xinken-5).</title>
        <authorList>
            <person name="Yu J."/>
            <person name="Guan X."/>
            <person name="Liu C."/>
            <person name="Xiang W."/>
            <person name="Yu Z."/>
            <person name="Liu X."/>
            <person name="Wang G."/>
        </authorList>
    </citation>
    <scope>NUCLEOTIDE SEQUENCE [LARGE SCALE GENOMIC DNA]</scope>
    <source>
        <strain evidence="1 2">DSM 100506</strain>
    </source>
</reference>
<organism evidence="1 2">
    <name type="scientific">Ureibacillus endophyticus</name>
    <dbReference type="NCBI Taxonomy" id="1978490"/>
    <lineage>
        <taxon>Bacteria</taxon>
        <taxon>Bacillati</taxon>
        <taxon>Bacillota</taxon>
        <taxon>Bacilli</taxon>
        <taxon>Bacillales</taxon>
        <taxon>Caryophanaceae</taxon>
        <taxon>Ureibacillus</taxon>
    </lineage>
</organism>
<dbReference type="OrthoDB" id="1425703at2"/>
<comment type="caution">
    <text evidence="1">The sequence shown here is derived from an EMBL/GenBank/DDBJ whole genome shotgun (WGS) entry which is preliminary data.</text>
</comment>
<protein>
    <submittedName>
        <fullName evidence="1">EcsC family protein</fullName>
    </submittedName>
</protein>
<dbReference type="Proteomes" id="UP000272238">
    <property type="component" value="Unassembled WGS sequence"/>
</dbReference>
<dbReference type="InterPro" id="IPR024787">
    <property type="entry name" value="EcsC"/>
</dbReference>
<dbReference type="PANTHER" id="PTHR41260">
    <property type="entry name" value="PROTEIN ECSC"/>
    <property type="match status" value="1"/>
</dbReference>
<proteinExistence type="predicted"/>
<accession>A0A494YR41</accession>
<dbReference type="AlphaFoldDB" id="A0A494YR41"/>
<dbReference type="PANTHER" id="PTHR41260:SF1">
    <property type="entry name" value="PROTEIN ECSC"/>
    <property type="match status" value="1"/>
</dbReference>
<evidence type="ECO:0000313" key="2">
    <source>
        <dbReference type="Proteomes" id="UP000272238"/>
    </source>
</evidence>
<sequence length="186" mass="19946">MDKVSNKNADLDSAINSLVNWQTTKCATTGFLTGLGGVVTLPVSIPLNIASVIYVQMRMIASIAHMRGYDLKDDEVQTFVYACLTGQSASEFVKSAGIKIGVKMGQAQIKRNSGEVIKKVNQAVGFRLITKFGQKRVINLGKMVPLIGGVIGGGFDAVSTRTIAIAAKKTFKDNGNDKEKGIIDMF</sequence>
<dbReference type="EMBL" id="RBZN01000115">
    <property type="protein sequence ID" value="RKQ11479.1"/>
    <property type="molecule type" value="Genomic_DNA"/>
</dbReference>
<evidence type="ECO:0000313" key="1">
    <source>
        <dbReference type="EMBL" id="RKQ11479.1"/>
    </source>
</evidence>
<dbReference type="Pfam" id="PF12787">
    <property type="entry name" value="EcsC"/>
    <property type="match status" value="1"/>
</dbReference>